<evidence type="ECO:0000256" key="3">
    <source>
        <dbReference type="SAM" id="MobiDB-lite"/>
    </source>
</evidence>
<reference evidence="5 7" key="1">
    <citation type="journal article" date="2009" name="PLoS Biol.">
        <title>Lineage-specific biology revealed by a finished genome assembly of the mouse.</title>
        <authorList>
            <consortium name="Mouse Genome Sequencing Consortium"/>
            <person name="Church D.M."/>
            <person name="Goodstadt L."/>
            <person name="Hillier L.W."/>
            <person name="Zody M.C."/>
            <person name="Goldstein S."/>
            <person name="She X."/>
            <person name="Bult C.J."/>
            <person name="Agarwala R."/>
            <person name="Cherry J.L."/>
            <person name="DiCuccio M."/>
            <person name="Hlavina W."/>
            <person name="Kapustin Y."/>
            <person name="Meric P."/>
            <person name="Maglott D."/>
            <person name="Birtle Z."/>
            <person name="Marques A.C."/>
            <person name="Graves T."/>
            <person name="Zhou S."/>
            <person name="Teague B."/>
            <person name="Potamousis K."/>
            <person name="Churas C."/>
            <person name="Place M."/>
            <person name="Herschleb J."/>
            <person name="Runnheim R."/>
            <person name="Forrest D."/>
            <person name="Amos-Landgraf J."/>
            <person name="Schwartz D.C."/>
            <person name="Cheng Z."/>
            <person name="Lindblad-Toh K."/>
            <person name="Eichler E.E."/>
            <person name="Ponting C.P."/>
        </authorList>
    </citation>
    <scope>NUCLEOTIDE SEQUENCE [LARGE SCALE GENOMIC DNA]</scope>
    <source>
        <strain evidence="5 7">C57BL/6J</strain>
    </source>
</reference>
<dbReference type="RNAct" id="A0A087WP28">
    <property type="molecule type" value="protein"/>
</dbReference>
<reference evidence="5 7" key="2">
    <citation type="journal article" date="2011" name="PLoS Biol.">
        <title>Modernizing reference genome assemblies.</title>
        <authorList>
            <person name="Church D.M."/>
            <person name="Schneider V.A."/>
            <person name="Graves T."/>
            <person name="Auger K."/>
            <person name="Cunningham F."/>
            <person name="Bouk N."/>
            <person name="Chen H.C."/>
            <person name="Agarwala R."/>
            <person name="McLaren W.M."/>
            <person name="Ritchie G.R."/>
            <person name="Albracht D."/>
            <person name="Kremitzki M."/>
            <person name="Rock S."/>
            <person name="Kotkiewicz H."/>
            <person name="Kremitzki C."/>
            <person name="Wollam A."/>
            <person name="Trani L."/>
            <person name="Fulton L."/>
            <person name="Fulton R."/>
            <person name="Matthews L."/>
            <person name="Whitehead S."/>
            <person name="Chow W."/>
            <person name="Torrance J."/>
            <person name="Dunn M."/>
            <person name="Harden G."/>
            <person name="Threadgold G."/>
            <person name="Wood J."/>
            <person name="Collins J."/>
            <person name="Heath P."/>
            <person name="Griffiths G."/>
            <person name="Pelan S."/>
            <person name="Grafham D."/>
            <person name="Eichler E.E."/>
            <person name="Weinstock G."/>
            <person name="Mardis E.R."/>
            <person name="Wilson R.K."/>
            <person name="Howe K."/>
            <person name="Flicek P."/>
            <person name="Hubbard T."/>
        </authorList>
    </citation>
    <scope>NUCLEOTIDE SEQUENCE [LARGE SCALE GENOMIC DNA]</scope>
    <source>
        <strain evidence="5 7">C57BL/6J</strain>
    </source>
</reference>
<dbReference type="GO" id="GO:0000795">
    <property type="term" value="C:synaptonemal complex"/>
    <property type="evidence" value="ECO:0000318"/>
    <property type="project" value="GO_Central"/>
</dbReference>
<dbReference type="PANTHER" id="PTHR19368:SF10">
    <property type="entry name" value="EG546282 PROTEIN-RELATED"/>
    <property type="match status" value="1"/>
</dbReference>
<dbReference type="InterPro" id="IPR051443">
    <property type="entry name" value="XLR/SYCP3"/>
</dbReference>
<accession>A0A087WP28</accession>
<dbReference type="GO" id="GO:0051321">
    <property type="term" value="P:meiotic cell cycle"/>
    <property type="evidence" value="ECO:0000318"/>
    <property type="project" value="GO_Central"/>
</dbReference>
<keyword evidence="7" id="KW-1185">Reference proteome</keyword>
<comment type="similarity">
    <text evidence="1">Belongs to the XLR/SYCP3 family.</text>
</comment>
<dbReference type="AlphaFoldDB" id="A0A087WP28"/>
<dbReference type="GO" id="GO:0007286">
    <property type="term" value="P:spermatid development"/>
    <property type="evidence" value="ECO:0000318"/>
    <property type="project" value="GO_Central"/>
</dbReference>
<reference evidence="5" key="4">
    <citation type="submission" date="2025-09" db="UniProtKB">
        <authorList>
            <consortium name="Ensembl"/>
        </authorList>
    </citation>
    <scope>IDENTIFICATION</scope>
    <source>
        <strain evidence="5">C57BL/6J</strain>
    </source>
</reference>
<dbReference type="Proteomes" id="UP000000589">
    <property type="component" value="Chromosome Y"/>
</dbReference>
<dbReference type="AGR" id="MGI:5579216"/>
<dbReference type="GeneTree" id="ENSGT00390000000062"/>
<evidence type="ECO:0000256" key="2">
    <source>
        <dbReference type="ARBA" id="ARBA00023054"/>
    </source>
</evidence>
<dbReference type="STRING" id="10090.ENSMUSP00000139602"/>
<dbReference type="PaxDb" id="10090-ENSMUSP00000139602"/>
<dbReference type="HOGENOM" id="CLU_101027_0_0_1"/>
<dbReference type="SMR" id="A0A087WP28"/>
<feature type="domain" description="XLR/SYCP3/FAM9" evidence="4">
    <location>
        <begin position="112"/>
        <end position="236"/>
    </location>
</feature>
<evidence type="ECO:0000313" key="6">
    <source>
        <dbReference type="MGI" id="MGI:5579216"/>
    </source>
</evidence>
<feature type="region of interest" description="Disordered" evidence="3">
    <location>
        <begin position="41"/>
        <end position="61"/>
    </location>
</feature>
<name>A0A087WP28_MOUSE</name>
<dbReference type="Bgee" id="ENSMUSG00000101396">
    <property type="expression patterns" value="Expressed in spermatid and 2 other cell types or tissues"/>
</dbReference>
<dbReference type="GO" id="GO:0005634">
    <property type="term" value="C:nucleus"/>
    <property type="evidence" value="ECO:0000266"/>
    <property type="project" value="GO_Central"/>
</dbReference>
<dbReference type="GO" id="GO:0035092">
    <property type="term" value="P:sperm DNA condensation"/>
    <property type="evidence" value="ECO:0000266"/>
    <property type="project" value="GO_Central"/>
</dbReference>
<evidence type="ECO:0000256" key="1">
    <source>
        <dbReference type="ARBA" id="ARBA00010283"/>
    </source>
</evidence>
<dbReference type="VEuPathDB" id="HostDB:ENSMUSG00000101396"/>
<evidence type="ECO:0000313" key="7">
    <source>
        <dbReference type="Proteomes" id="UP000000589"/>
    </source>
</evidence>
<dbReference type="FunCoup" id="A0A087WP28">
    <property type="interactions" value="46"/>
</dbReference>
<evidence type="ECO:0000259" key="4">
    <source>
        <dbReference type="Pfam" id="PF04803"/>
    </source>
</evidence>
<reference evidence="5" key="3">
    <citation type="submission" date="2025-08" db="UniProtKB">
        <authorList>
            <consortium name="Ensembl"/>
        </authorList>
    </citation>
    <scope>IDENTIFICATION</scope>
    <source>
        <strain evidence="5">C57BL/6J</strain>
    </source>
</reference>
<organism evidence="5 7">
    <name type="scientific">Mus musculus</name>
    <name type="common">Mouse</name>
    <dbReference type="NCBI Taxonomy" id="10090"/>
    <lineage>
        <taxon>Eukaryota</taxon>
        <taxon>Metazoa</taxon>
        <taxon>Chordata</taxon>
        <taxon>Craniata</taxon>
        <taxon>Vertebrata</taxon>
        <taxon>Euteleostomi</taxon>
        <taxon>Mammalia</taxon>
        <taxon>Eutheria</taxon>
        <taxon>Euarchontoglires</taxon>
        <taxon>Glires</taxon>
        <taxon>Rodentia</taxon>
        <taxon>Myomorpha</taxon>
        <taxon>Muroidea</taxon>
        <taxon>Muridae</taxon>
        <taxon>Murinae</taxon>
        <taxon>Mus</taxon>
        <taxon>Mus</taxon>
    </lineage>
</organism>
<evidence type="ECO:0000313" key="5">
    <source>
        <dbReference type="Ensembl" id="ENSMUSP00000139602.2"/>
    </source>
</evidence>
<keyword evidence="2" id="KW-0175">Coiled coil</keyword>
<dbReference type="InParanoid" id="A0A087WP28"/>
<sequence>MRRMALKKLKVIPKEGYLLLLDFDDEDDDIKVSEEALSEVKSQAFDKNENISPQAEADEDMGDEVDSILDKSELNNPAIGKDENISPQVKGDEDMGHEVGSMLDKSGDDIYKTLHIKRKLMETYVKESFKGSNQKLERFCKMNERERKNINNKFCEQYITTFQKSDMVVQKFNEEKEKSVNSCQKEQQALKLSKCSQNQTLEAVKEMHEKSMEVLMNLGTKNEDMLFGVDGELRKKNVYV</sequence>
<gene>
    <name evidence="5 6" type="primary">Gm28510</name>
</gene>
<dbReference type="PhylomeDB" id="A0A087WP28"/>
<dbReference type="Pfam" id="PF04803">
    <property type="entry name" value="Cor1"/>
    <property type="match status" value="1"/>
</dbReference>
<dbReference type="Ensembl" id="ENSMUST00000190572.2">
    <property type="protein sequence ID" value="ENSMUSP00000139602.2"/>
    <property type="gene ID" value="ENSMUSG00000101396.2"/>
</dbReference>
<protein>
    <submittedName>
        <fullName evidence="5">Predicted gene 28510</fullName>
    </submittedName>
</protein>
<dbReference type="InterPro" id="IPR006888">
    <property type="entry name" value="XLR/SYCP3/FAM9_dom"/>
</dbReference>
<dbReference type="PANTHER" id="PTHR19368">
    <property type="entry name" value="XLR/SCP3/FAM9"/>
    <property type="match status" value="1"/>
</dbReference>
<dbReference type="MGI" id="MGI:5579216">
    <property type="gene designation" value="Gm28510"/>
</dbReference>
<proteinExistence type="inferred from homology"/>